<gene>
    <name evidence="1" type="ORF">OPT61_g5735</name>
</gene>
<accession>A0ACC2I973</accession>
<reference evidence="1" key="1">
    <citation type="submission" date="2022-11" db="EMBL/GenBank/DDBJ databases">
        <title>Genome Sequence of Boeremia exigua.</title>
        <authorList>
            <person name="Buettner E."/>
        </authorList>
    </citation>
    <scope>NUCLEOTIDE SEQUENCE</scope>
    <source>
        <strain evidence="1">CU02</strain>
    </source>
</reference>
<keyword evidence="2" id="KW-1185">Reference proteome</keyword>
<evidence type="ECO:0000313" key="2">
    <source>
        <dbReference type="Proteomes" id="UP001153331"/>
    </source>
</evidence>
<organism evidence="1 2">
    <name type="scientific">Boeremia exigua</name>
    <dbReference type="NCBI Taxonomy" id="749465"/>
    <lineage>
        <taxon>Eukaryota</taxon>
        <taxon>Fungi</taxon>
        <taxon>Dikarya</taxon>
        <taxon>Ascomycota</taxon>
        <taxon>Pezizomycotina</taxon>
        <taxon>Dothideomycetes</taxon>
        <taxon>Pleosporomycetidae</taxon>
        <taxon>Pleosporales</taxon>
        <taxon>Pleosporineae</taxon>
        <taxon>Didymellaceae</taxon>
        <taxon>Boeremia</taxon>
    </lineage>
</organism>
<sequence>MPQCVLENGVPLPRVSLVGRPRSDATENTPASGATGTIPQRLEAEVIRLQTQLRTNQQPTENLPSEAPTSIPSNFLQTRDGMPTGSQSGTNSVEKGIVAYDDALTWFSGFFAGSHYLVPIFSDSSDTITSVATRSAFLFDAIVSVGCRAEQGFNSPVFRQLQSSLKEHLARLLIACEQPNLEAVQAIALMAAYSDTGHMLIALAVRFAKQLGLQKATDQLLAPAGSRAPLSTEEAELYRLQRVWHGICNLEIFFSLDGGHVPIATPRITPRKIRALLNHPACTAVDVRLLSQVELNLIRADAYGELLKYSGPSLLQDEGFIPIKIHDTTTELSLWLSEWTEIVSKDPVPHQRELALLNLHIQYDWALLTLHLKAISALGIENIAIMTDFQKTMIQRAKEASTRHLRHLLEVSTSPSSPSGLASAYLTTFKWTMDYVWAKGAFSILLVLRLSVLLRDPVPHTLSLLRDAHRVLEELKKVTIGYIPYFQILQTSIEKCEAALMDYSRQQDISDSSLAVSGPAESDFQGYAPNQFTFEWDFPGLNLRHMPLGWQDLRFSAAHVFVLCCRDNTFVEGEELSSFVLATGQHGHARYILLLNKHPSLLQTGKSYRSSSSLELLPVCAVFSTLLHTRLLLASVAEVDFGVSTVECCGRSYRCSYHARLKLGFGLGKRNAHVVQCRLIPDDTEKQRRTRFIYFRRFSYKMQLFGSGFRKSKQVKSFIKTAGKHHSQPNSKMGQLEIVPLDFKAQSTTDTSVHLNSSEGEYSFSFEALRPGLFRTTFTSPKHLLPPHRAAPLPTKALQHASVQHASSTATTKKFQVDNVTASVDWTTGPPLLSLGFAGQDAPIHSDLPHRAYVADGTGIAHYTRYNKGTLHVGLGEKAAPMDLSNRHFVLSATDSFGYDVYRTDPLYKHIPLLINATPQGVVGVFSSSHARGFYSVGSEMDGMWGRFKVYRQEHGGLEEYIILGATIKDVVRQYADLVGYPLLVPRWAFGYLAGGMRYSMMDEPRASEALMEFAGKLKHHDIPCSGFQMSSGYTVAETEPKTRNVFTWNRHRFPDPKGFLDDFHKEGIRLIANVKPYVLANHPEYEKLKAAGAFFEDPITGDSATARLWSAGGGESGVGGHLDFTSEAGYKWWYEGIRELKRVGIDCIWNDNNEYTIPNDAWKCALTESSVNQDNKENYGDEVGFWGRSLNTELMGKSSYEATLEAEPEQRPFILTRSATAGTLRYCASAWSGDNVTSWDGMKGANALSLGAGMCLMQCYGHDIGGFEGPQPSPELLVRWCQQGIYSPRFAINCFKTSPENNSLGDVIEPWMYEETTPLVRDIIKRRYELIPYLYSLALESHMTATPPQRWIGWGYDQDSEVWTNKTLTDGETQYWLGDSLLVGGVFEAGATTSKVYLPKDPSNPDLQFLDLNNAPQTYYKAGQWIEVSAKWDESIPVLAKVGSAIPVGRAEQTLAVGNKSNPANLPLDDFRAVEVFPPKGSSDGKVFTTTWYEDDGVSPPPARISTFKLSYKTTDDAVEVEFEKEMQPDFLPAWKDLVVILPAGDKRTVTLNGQSTEQRKTDGKGRVHFKRLA</sequence>
<protein>
    <submittedName>
        <fullName evidence="1">Uncharacterized protein</fullName>
    </submittedName>
</protein>
<dbReference type="Proteomes" id="UP001153331">
    <property type="component" value="Unassembled WGS sequence"/>
</dbReference>
<evidence type="ECO:0000313" key="1">
    <source>
        <dbReference type="EMBL" id="KAJ8111735.1"/>
    </source>
</evidence>
<proteinExistence type="predicted"/>
<comment type="caution">
    <text evidence="1">The sequence shown here is derived from an EMBL/GenBank/DDBJ whole genome shotgun (WGS) entry which is preliminary data.</text>
</comment>
<name>A0ACC2I973_9PLEO</name>
<dbReference type="EMBL" id="JAPHNI010000379">
    <property type="protein sequence ID" value="KAJ8111735.1"/>
    <property type="molecule type" value="Genomic_DNA"/>
</dbReference>